<dbReference type="Proteomes" id="UP001209878">
    <property type="component" value="Unassembled WGS sequence"/>
</dbReference>
<feature type="compositionally biased region" description="Basic and acidic residues" evidence="1">
    <location>
        <begin position="9"/>
        <end position="26"/>
    </location>
</feature>
<protein>
    <submittedName>
        <fullName evidence="2">Uncharacterized protein</fullName>
    </submittedName>
</protein>
<reference evidence="2" key="1">
    <citation type="journal article" date="2023" name="Mol. Biol. Evol.">
        <title>Third-Generation Sequencing Reveals the Adaptive Role of the Epigenome in Three Deep-Sea Polychaetes.</title>
        <authorList>
            <person name="Perez M."/>
            <person name="Aroh O."/>
            <person name="Sun Y."/>
            <person name="Lan Y."/>
            <person name="Juniper S.K."/>
            <person name="Young C.R."/>
            <person name="Angers B."/>
            <person name="Qian P.Y."/>
        </authorList>
    </citation>
    <scope>NUCLEOTIDE SEQUENCE</scope>
    <source>
        <strain evidence="2">R07B-5</strain>
    </source>
</reference>
<gene>
    <name evidence="2" type="ORF">NP493_1040g00021</name>
</gene>
<accession>A0AAD9NIW1</accession>
<proteinExistence type="predicted"/>
<keyword evidence="3" id="KW-1185">Reference proteome</keyword>
<name>A0AAD9NIW1_RIDPI</name>
<dbReference type="EMBL" id="JAODUO010001039">
    <property type="protein sequence ID" value="KAK2171685.1"/>
    <property type="molecule type" value="Genomic_DNA"/>
</dbReference>
<sequence length="327" mass="37103">MFPSPELTKGSERPHTTHSVKSRDVTRASIALTSERSGESADYEWPDLPPISEIKNAICRQRVSKGLSYLLPVDKTKNSVDGVYRTDLRVTFKGGYRGDDDSARRFNDSRLRASTKHHFQTNTIVTYFRPESVPAISRRVNSESERALAEYAKSAPRTGISGRRTLGHFDNLRQRSQLYLPPHSHVPPEVIKLRQEAEKIVKSVLEKVSPHGEAQLPVGLTKRRRGRQQPRAVSRGHVLFAETDTTHGGDSDVIREPTVIDNVKLIRKASRFSNYDELKQLKIDAKRKTPATVQSQYLSTEKNDDVWNWLHCGLPANEFNYFLELCA</sequence>
<evidence type="ECO:0000313" key="2">
    <source>
        <dbReference type="EMBL" id="KAK2171685.1"/>
    </source>
</evidence>
<dbReference type="AlphaFoldDB" id="A0AAD9NIW1"/>
<evidence type="ECO:0000256" key="1">
    <source>
        <dbReference type="SAM" id="MobiDB-lite"/>
    </source>
</evidence>
<feature type="region of interest" description="Disordered" evidence="1">
    <location>
        <begin position="1"/>
        <end position="42"/>
    </location>
</feature>
<evidence type="ECO:0000313" key="3">
    <source>
        <dbReference type="Proteomes" id="UP001209878"/>
    </source>
</evidence>
<comment type="caution">
    <text evidence="2">The sequence shown here is derived from an EMBL/GenBank/DDBJ whole genome shotgun (WGS) entry which is preliminary data.</text>
</comment>
<organism evidence="2 3">
    <name type="scientific">Ridgeia piscesae</name>
    <name type="common">Tubeworm</name>
    <dbReference type="NCBI Taxonomy" id="27915"/>
    <lineage>
        <taxon>Eukaryota</taxon>
        <taxon>Metazoa</taxon>
        <taxon>Spiralia</taxon>
        <taxon>Lophotrochozoa</taxon>
        <taxon>Annelida</taxon>
        <taxon>Polychaeta</taxon>
        <taxon>Sedentaria</taxon>
        <taxon>Canalipalpata</taxon>
        <taxon>Sabellida</taxon>
        <taxon>Siboglinidae</taxon>
        <taxon>Ridgeia</taxon>
    </lineage>
</organism>